<dbReference type="GO" id="GO:0005506">
    <property type="term" value="F:iron ion binding"/>
    <property type="evidence" value="ECO:0007669"/>
    <property type="project" value="InterPro"/>
</dbReference>
<dbReference type="PRINTS" id="PR00465">
    <property type="entry name" value="EP450IV"/>
</dbReference>
<keyword evidence="12" id="KW-0472">Membrane</keyword>
<feature type="binding site" description="axial binding residue" evidence="13">
    <location>
        <position position="449"/>
    </location>
    <ligand>
        <name>heme</name>
        <dbReference type="ChEBI" id="CHEBI:30413"/>
    </ligand>
    <ligandPart>
        <name>Fe</name>
        <dbReference type="ChEBI" id="CHEBI:18248"/>
    </ligandPart>
</feature>
<accession>A0AAW0CB07</accession>
<dbReference type="InterPro" id="IPR050121">
    <property type="entry name" value="Cytochrome_P450_monoxygenase"/>
</dbReference>
<gene>
    <name evidence="14" type="ORF">R3P38DRAFT_3311976</name>
</gene>
<comment type="subcellular location">
    <subcellularLocation>
        <location evidence="2">Membrane</location>
    </subcellularLocation>
</comment>
<keyword evidence="9" id="KW-0560">Oxidoreductase</keyword>
<dbReference type="PRINTS" id="PR00385">
    <property type="entry name" value="P450"/>
</dbReference>
<sequence length="510" mass="56177">MDYLLGTLLGGASFVIAAYLVLRRPRTVRLHGPPSPSFLYGHMKQIVNSSNQADLFDGWVQTYGGVHEIRGPLGTRRLVVCDPRAMSHLFSLDSWKYCHPPTLQLSELVKLTGPGNLLVALGESHRRLRKIINPVFGPAALKSYAPVMYDCTHKVFAAWEQGLQGSTSDEILADVSEWFDIIGLAAFSTDFRSLDGEEGPVLRALSAIGHIQPSPLVTRILLLAQTFPMLLKLPLPRSALVSNLSDAMDLVSRGLTATAKVGDETHSSAFRVLFNADALSSTEISVQAKSILLAGFATTAIKWALLQLSMHPEQQDRLRAELSVFSSSDPSYDELNALPYLEAVVSESLRLHPIIDDASRMALEDNVLPLETPIRTAYGALTDKLLIRKGTVISVPLQFTNLSKSVWGDDAAEFRPERWLDDGKGLQSSVEQYPGYHHTMSFLDGPRTCLGKGFALIEMKIVLSLLIRKFVFAPLNGRETKYETAFFLGKHPKVAGEAGNTLPMRVRRVE</sequence>
<comment type="similarity">
    <text evidence="4">Belongs to the cytochrome P450 family.</text>
</comment>
<dbReference type="GO" id="GO:0020037">
    <property type="term" value="F:heme binding"/>
    <property type="evidence" value="ECO:0007669"/>
    <property type="project" value="InterPro"/>
</dbReference>
<dbReference type="AlphaFoldDB" id="A0AAW0CB07"/>
<reference evidence="14 15" key="1">
    <citation type="journal article" date="2024" name="J Genomics">
        <title>Draft genome sequencing and assembly of Favolaschia claudopus CIRM-BRFM 2984 isolated from oak limbs.</title>
        <authorList>
            <person name="Navarro D."/>
            <person name="Drula E."/>
            <person name="Chaduli D."/>
            <person name="Cazenave R."/>
            <person name="Ahrendt S."/>
            <person name="Wang J."/>
            <person name="Lipzen A."/>
            <person name="Daum C."/>
            <person name="Barry K."/>
            <person name="Grigoriev I.V."/>
            <person name="Favel A."/>
            <person name="Rosso M.N."/>
            <person name="Martin F."/>
        </authorList>
    </citation>
    <scope>NUCLEOTIDE SEQUENCE [LARGE SCALE GENOMIC DNA]</scope>
    <source>
        <strain evidence="14 15">CIRM-BRFM 2984</strain>
    </source>
</reference>
<keyword evidence="8" id="KW-1133">Transmembrane helix</keyword>
<name>A0AAW0CB07_9AGAR</name>
<evidence type="ECO:0000313" key="14">
    <source>
        <dbReference type="EMBL" id="KAK7036077.1"/>
    </source>
</evidence>
<evidence type="ECO:0000256" key="5">
    <source>
        <dbReference type="ARBA" id="ARBA00022617"/>
    </source>
</evidence>
<dbReference type="Proteomes" id="UP001362999">
    <property type="component" value="Unassembled WGS sequence"/>
</dbReference>
<keyword evidence="11" id="KW-0503">Monooxygenase</keyword>
<evidence type="ECO:0000256" key="8">
    <source>
        <dbReference type="ARBA" id="ARBA00022989"/>
    </source>
</evidence>
<dbReference type="PANTHER" id="PTHR24305">
    <property type="entry name" value="CYTOCHROME P450"/>
    <property type="match status" value="1"/>
</dbReference>
<protein>
    <submittedName>
        <fullName evidence="14">Cytochrome P450</fullName>
    </submittedName>
</protein>
<dbReference type="InterPro" id="IPR001128">
    <property type="entry name" value="Cyt_P450"/>
</dbReference>
<keyword evidence="15" id="KW-1185">Reference proteome</keyword>
<evidence type="ECO:0000256" key="10">
    <source>
        <dbReference type="ARBA" id="ARBA00023004"/>
    </source>
</evidence>
<evidence type="ECO:0000313" key="15">
    <source>
        <dbReference type="Proteomes" id="UP001362999"/>
    </source>
</evidence>
<dbReference type="Pfam" id="PF00067">
    <property type="entry name" value="p450"/>
    <property type="match status" value="1"/>
</dbReference>
<dbReference type="GO" id="GO:0016705">
    <property type="term" value="F:oxidoreductase activity, acting on paired donors, with incorporation or reduction of molecular oxygen"/>
    <property type="evidence" value="ECO:0007669"/>
    <property type="project" value="InterPro"/>
</dbReference>
<keyword evidence="10 13" id="KW-0408">Iron</keyword>
<dbReference type="InterPro" id="IPR002403">
    <property type="entry name" value="Cyt_P450_E_grp-IV"/>
</dbReference>
<dbReference type="Gene3D" id="1.10.630.10">
    <property type="entry name" value="Cytochrome P450"/>
    <property type="match status" value="1"/>
</dbReference>
<keyword evidence="6" id="KW-0812">Transmembrane</keyword>
<dbReference type="GO" id="GO:0016020">
    <property type="term" value="C:membrane"/>
    <property type="evidence" value="ECO:0007669"/>
    <property type="project" value="UniProtKB-SubCell"/>
</dbReference>
<proteinExistence type="inferred from homology"/>
<comment type="cofactor">
    <cofactor evidence="1 13">
        <name>heme</name>
        <dbReference type="ChEBI" id="CHEBI:30413"/>
    </cofactor>
</comment>
<comment type="caution">
    <text evidence="14">The sequence shown here is derived from an EMBL/GenBank/DDBJ whole genome shotgun (WGS) entry which is preliminary data.</text>
</comment>
<dbReference type="GO" id="GO:0004497">
    <property type="term" value="F:monooxygenase activity"/>
    <property type="evidence" value="ECO:0007669"/>
    <property type="project" value="UniProtKB-KW"/>
</dbReference>
<evidence type="ECO:0000256" key="4">
    <source>
        <dbReference type="ARBA" id="ARBA00010617"/>
    </source>
</evidence>
<dbReference type="PANTHER" id="PTHR24305:SF166">
    <property type="entry name" value="CYTOCHROME P450 12A4, MITOCHONDRIAL-RELATED"/>
    <property type="match status" value="1"/>
</dbReference>
<evidence type="ECO:0000256" key="11">
    <source>
        <dbReference type="ARBA" id="ARBA00023033"/>
    </source>
</evidence>
<keyword evidence="5 13" id="KW-0349">Heme</keyword>
<evidence type="ECO:0000256" key="3">
    <source>
        <dbReference type="ARBA" id="ARBA00004721"/>
    </source>
</evidence>
<evidence type="ECO:0000256" key="12">
    <source>
        <dbReference type="ARBA" id="ARBA00023136"/>
    </source>
</evidence>
<dbReference type="SUPFAM" id="SSF48264">
    <property type="entry name" value="Cytochrome P450"/>
    <property type="match status" value="1"/>
</dbReference>
<keyword evidence="7 13" id="KW-0479">Metal-binding</keyword>
<evidence type="ECO:0000256" key="13">
    <source>
        <dbReference type="PIRSR" id="PIRSR602403-1"/>
    </source>
</evidence>
<evidence type="ECO:0000256" key="6">
    <source>
        <dbReference type="ARBA" id="ARBA00022692"/>
    </source>
</evidence>
<evidence type="ECO:0000256" key="7">
    <source>
        <dbReference type="ARBA" id="ARBA00022723"/>
    </source>
</evidence>
<comment type="pathway">
    <text evidence="3">Secondary metabolite biosynthesis; terpenoid biosynthesis.</text>
</comment>
<organism evidence="14 15">
    <name type="scientific">Favolaschia claudopus</name>
    <dbReference type="NCBI Taxonomy" id="2862362"/>
    <lineage>
        <taxon>Eukaryota</taxon>
        <taxon>Fungi</taxon>
        <taxon>Dikarya</taxon>
        <taxon>Basidiomycota</taxon>
        <taxon>Agaricomycotina</taxon>
        <taxon>Agaricomycetes</taxon>
        <taxon>Agaricomycetidae</taxon>
        <taxon>Agaricales</taxon>
        <taxon>Marasmiineae</taxon>
        <taxon>Mycenaceae</taxon>
        <taxon>Favolaschia</taxon>
    </lineage>
</organism>
<evidence type="ECO:0000256" key="1">
    <source>
        <dbReference type="ARBA" id="ARBA00001971"/>
    </source>
</evidence>
<evidence type="ECO:0000256" key="2">
    <source>
        <dbReference type="ARBA" id="ARBA00004370"/>
    </source>
</evidence>
<evidence type="ECO:0000256" key="9">
    <source>
        <dbReference type="ARBA" id="ARBA00023002"/>
    </source>
</evidence>
<dbReference type="EMBL" id="JAWWNJ010000019">
    <property type="protein sequence ID" value="KAK7036077.1"/>
    <property type="molecule type" value="Genomic_DNA"/>
</dbReference>
<dbReference type="InterPro" id="IPR036396">
    <property type="entry name" value="Cyt_P450_sf"/>
</dbReference>